<accession>A0A4S4FZQ8</accession>
<keyword evidence="3" id="KW-1185">Reference proteome</keyword>
<dbReference type="SUPFAM" id="SSF56784">
    <property type="entry name" value="HAD-like"/>
    <property type="match status" value="1"/>
</dbReference>
<keyword evidence="1 2" id="KW-0378">Hydrolase</keyword>
<dbReference type="SFLD" id="SFLDG01129">
    <property type="entry name" value="C1.5:_HAD__Beta-PGM__Phosphata"/>
    <property type="match status" value="1"/>
</dbReference>
<reference evidence="2 3" key="1">
    <citation type="submission" date="2019-04" db="EMBL/GenBank/DDBJ databases">
        <authorList>
            <person name="Jiang L."/>
        </authorList>
    </citation>
    <scope>NUCLEOTIDE SEQUENCE [LARGE SCALE GENOMIC DNA]</scope>
    <source>
        <strain evidence="2 3">YIM 131861</strain>
    </source>
</reference>
<dbReference type="InterPro" id="IPR051540">
    <property type="entry name" value="S-2-haloacid_dehalogenase"/>
</dbReference>
<dbReference type="InterPro" id="IPR036412">
    <property type="entry name" value="HAD-like_sf"/>
</dbReference>
<dbReference type="Gene3D" id="3.40.50.1000">
    <property type="entry name" value="HAD superfamily/HAD-like"/>
    <property type="match status" value="1"/>
</dbReference>
<proteinExistence type="predicted"/>
<dbReference type="NCBIfam" id="TIGR01549">
    <property type="entry name" value="HAD-SF-IA-v1"/>
    <property type="match status" value="1"/>
</dbReference>
<evidence type="ECO:0000256" key="1">
    <source>
        <dbReference type="ARBA" id="ARBA00022801"/>
    </source>
</evidence>
<dbReference type="GO" id="GO:0016787">
    <property type="term" value="F:hydrolase activity"/>
    <property type="evidence" value="ECO:0007669"/>
    <property type="project" value="UniProtKB-KW"/>
</dbReference>
<dbReference type="OrthoDB" id="9810501at2"/>
<protein>
    <submittedName>
        <fullName evidence="2">HAD family hydrolase</fullName>
    </submittedName>
</protein>
<comment type="caution">
    <text evidence="2">The sequence shown here is derived from an EMBL/GenBank/DDBJ whole genome shotgun (WGS) entry which is preliminary data.</text>
</comment>
<dbReference type="Pfam" id="PF13242">
    <property type="entry name" value="Hydrolase_like"/>
    <property type="match status" value="1"/>
</dbReference>
<sequence length="206" mass="22340">MVRIRGVVLDVGETLVDESRAWTQQAERVGVTPFTLMGMLGALIERGEDHRQVWTILGVDAPPEPMEIVAADLYPDALDCVQMLRGAELLVGIAGNQPLGVEKQLESAGLSADFIASSDAWGVVKPSAEFFSRVVRAAQLEPSAILYVGDRLDNDVLPARRAGMRTALIRRGPWGHIHARRPEAELADLRVDSLTELASVVVGIQP</sequence>
<evidence type="ECO:0000313" key="3">
    <source>
        <dbReference type="Proteomes" id="UP000307380"/>
    </source>
</evidence>
<gene>
    <name evidence="2" type="ORF">E6C70_06680</name>
</gene>
<evidence type="ECO:0000313" key="2">
    <source>
        <dbReference type="EMBL" id="THG35712.1"/>
    </source>
</evidence>
<organism evidence="2 3">
    <name type="scientific">Orlajensenia flava</name>
    <dbReference type="NCBI Taxonomy" id="2565934"/>
    <lineage>
        <taxon>Bacteria</taxon>
        <taxon>Bacillati</taxon>
        <taxon>Actinomycetota</taxon>
        <taxon>Actinomycetes</taxon>
        <taxon>Micrococcales</taxon>
        <taxon>Microbacteriaceae</taxon>
        <taxon>Orlajensenia</taxon>
    </lineage>
</organism>
<name>A0A4S4FZQ8_9MICO</name>
<dbReference type="InterPro" id="IPR006439">
    <property type="entry name" value="HAD-SF_hydro_IA"/>
</dbReference>
<dbReference type="PANTHER" id="PTHR43316">
    <property type="entry name" value="HYDROLASE, HALOACID DELAHOGENASE-RELATED"/>
    <property type="match status" value="1"/>
</dbReference>
<dbReference type="AlphaFoldDB" id="A0A4S4FZQ8"/>
<dbReference type="Proteomes" id="UP000307380">
    <property type="component" value="Unassembled WGS sequence"/>
</dbReference>
<dbReference type="EMBL" id="SSSN01000003">
    <property type="protein sequence ID" value="THG35712.1"/>
    <property type="molecule type" value="Genomic_DNA"/>
</dbReference>
<dbReference type="SFLD" id="SFLDS00003">
    <property type="entry name" value="Haloacid_Dehalogenase"/>
    <property type="match status" value="1"/>
</dbReference>
<dbReference type="InterPro" id="IPR023214">
    <property type="entry name" value="HAD_sf"/>
</dbReference>